<dbReference type="AlphaFoldDB" id="A0A0E9V2N6"/>
<accession>A0A0E9V2N6</accession>
<dbReference type="EMBL" id="GBXM01036188">
    <property type="protein sequence ID" value="JAH72389.1"/>
    <property type="molecule type" value="Transcribed_RNA"/>
</dbReference>
<evidence type="ECO:0000313" key="1">
    <source>
        <dbReference type="EMBL" id="JAH72389.1"/>
    </source>
</evidence>
<name>A0A0E9V2N6_ANGAN</name>
<reference evidence="1" key="1">
    <citation type="submission" date="2014-11" db="EMBL/GenBank/DDBJ databases">
        <authorList>
            <person name="Amaro Gonzalez C."/>
        </authorList>
    </citation>
    <scope>NUCLEOTIDE SEQUENCE</scope>
</reference>
<sequence>MVCYLVATELDMGLPAWMLSPPSCCQLDCLQISFKPAGTA</sequence>
<organism evidence="1">
    <name type="scientific">Anguilla anguilla</name>
    <name type="common">European freshwater eel</name>
    <name type="synonym">Muraena anguilla</name>
    <dbReference type="NCBI Taxonomy" id="7936"/>
    <lineage>
        <taxon>Eukaryota</taxon>
        <taxon>Metazoa</taxon>
        <taxon>Chordata</taxon>
        <taxon>Craniata</taxon>
        <taxon>Vertebrata</taxon>
        <taxon>Euteleostomi</taxon>
        <taxon>Actinopterygii</taxon>
        <taxon>Neopterygii</taxon>
        <taxon>Teleostei</taxon>
        <taxon>Anguilliformes</taxon>
        <taxon>Anguillidae</taxon>
        <taxon>Anguilla</taxon>
    </lineage>
</organism>
<protein>
    <submittedName>
        <fullName evidence="1">Uncharacterized protein</fullName>
    </submittedName>
</protein>
<proteinExistence type="predicted"/>
<reference evidence="1" key="2">
    <citation type="journal article" date="2015" name="Fish Shellfish Immunol.">
        <title>Early steps in the European eel (Anguilla anguilla)-Vibrio vulnificus interaction in the gills: Role of the RtxA13 toxin.</title>
        <authorList>
            <person name="Callol A."/>
            <person name="Pajuelo D."/>
            <person name="Ebbesson L."/>
            <person name="Teles M."/>
            <person name="MacKenzie S."/>
            <person name="Amaro C."/>
        </authorList>
    </citation>
    <scope>NUCLEOTIDE SEQUENCE</scope>
</reference>